<gene>
    <name evidence="2" type="ORF">PCON_07819</name>
</gene>
<dbReference type="EMBL" id="HF935398">
    <property type="protein sequence ID" value="CCX29996.1"/>
    <property type="molecule type" value="Genomic_DNA"/>
</dbReference>
<sequence length="382" mass="43219">MDTRRPRLSFSASDSPSPCLPLTQEPSPTTSCPSSLQAPPTILETLLPLIPHPSRQSSLTSVPRRPLIIAISGPQGSGKTTLSAALKRELPSCQVLSIDDLYLTRDDQLQLTRENPGNLLWRHRGQPGTHDVGLMAEVVADIKAARDHYSQLQKLEEQEKRGGRQRVVSLVASDMEEEIRMQKEMEAKREKEKKCYMKLPRYDKSLNQGNGDRVIPPNAPVEVPEVVIVEGWCVGFKSLGEDEVRLRFANGEVGGGLLKKVLEQEDPPREEKARLQVLESLLEVDRSLAGYDVLTNEYDFLIHIDAEDINYVYTWRLEQERAMIELRGSGMSEEEVRNFVDGYMPGYELYVDQLRKGIFEERGKQIRVVLGKGWEILNVMQL</sequence>
<dbReference type="Proteomes" id="UP000018144">
    <property type="component" value="Unassembled WGS sequence"/>
</dbReference>
<dbReference type="PANTHER" id="PTHR10285">
    <property type="entry name" value="URIDINE KINASE"/>
    <property type="match status" value="1"/>
</dbReference>
<dbReference type="GO" id="GO:0016301">
    <property type="term" value="F:kinase activity"/>
    <property type="evidence" value="ECO:0007669"/>
    <property type="project" value="UniProtKB-KW"/>
</dbReference>
<dbReference type="InterPro" id="IPR027417">
    <property type="entry name" value="P-loop_NTPase"/>
</dbReference>
<keyword evidence="3" id="KW-1185">Reference proteome</keyword>
<feature type="compositionally biased region" description="Polar residues" evidence="1">
    <location>
        <begin position="24"/>
        <end position="37"/>
    </location>
</feature>
<protein>
    <submittedName>
        <fullName evidence="2">Similar to Uncharacterized kinase mug58 acc. no. Q9UUH3</fullName>
    </submittedName>
</protein>
<keyword evidence="2" id="KW-0808">Transferase</keyword>
<evidence type="ECO:0000313" key="2">
    <source>
        <dbReference type="EMBL" id="CCX29996.1"/>
    </source>
</evidence>
<feature type="region of interest" description="Disordered" evidence="1">
    <location>
        <begin position="1"/>
        <end position="37"/>
    </location>
</feature>
<dbReference type="STRING" id="1076935.U4LRS6"/>
<keyword evidence="2" id="KW-0418">Kinase</keyword>
<proteinExistence type="predicted"/>
<name>U4LRS6_PYROM</name>
<dbReference type="eggNOG" id="KOG2878">
    <property type="taxonomic scope" value="Eukaryota"/>
</dbReference>
<evidence type="ECO:0000313" key="3">
    <source>
        <dbReference type="Proteomes" id="UP000018144"/>
    </source>
</evidence>
<dbReference type="OrthoDB" id="347435at2759"/>
<accession>U4LRS6</accession>
<dbReference type="OMA" id="FAGPQHF"/>
<reference evidence="2 3" key="1">
    <citation type="journal article" date="2013" name="PLoS Genet.">
        <title>The genome and development-dependent transcriptomes of Pyronema confluens: a window into fungal evolution.</title>
        <authorList>
            <person name="Traeger S."/>
            <person name="Altegoer F."/>
            <person name="Freitag M."/>
            <person name="Gabaldon T."/>
            <person name="Kempken F."/>
            <person name="Kumar A."/>
            <person name="Marcet-Houben M."/>
            <person name="Poggeler S."/>
            <person name="Stajich J.E."/>
            <person name="Nowrousian M."/>
        </authorList>
    </citation>
    <scope>NUCLEOTIDE SEQUENCE [LARGE SCALE GENOMIC DNA]</scope>
    <source>
        <strain evidence="3">CBS 100304</strain>
        <tissue evidence="2">Vegetative mycelium</tissue>
    </source>
</reference>
<dbReference type="SUPFAM" id="SSF52540">
    <property type="entry name" value="P-loop containing nucleoside triphosphate hydrolases"/>
    <property type="match status" value="1"/>
</dbReference>
<evidence type="ECO:0000256" key="1">
    <source>
        <dbReference type="SAM" id="MobiDB-lite"/>
    </source>
</evidence>
<dbReference type="Gene3D" id="3.40.50.300">
    <property type="entry name" value="P-loop containing nucleotide triphosphate hydrolases"/>
    <property type="match status" value="1"/>
</dbReference>
<organism evidence="2 3">
    <name type="scientific">Pyronema omphalodes (strain CBS 100304)</name>
    <name type="common">Pyronema confluens</name>
    <dbReference type="NCBI Taxonomy" id="1076935"/>
    <lineage>
        <taxon>Eukaryota</taxon>
        <taxon>Fungi</taxon>
        <taxon>Dikarya</taxon>
        <taxon>Ascomycota</taxon>
        <taxon>Pezizomycotina</taxon>
        <taxon>Pezizomycetes</taxon>
        <taxon>Pezizales</taxon>
        <taxon>Pyronemataceae</taxon>
        <taxon>Pyronema</taxon>
    </lineage>
</organism>
<dbReference type="AlphaFoldDB" id="U4LRS6"/>